<keyword evidence="9" id="KW-1185">Reference proteome</keyword>
<comment type="caution">
    <text evidence="8">The sequence shown here is derived from an EMBL/GenBank/DDBJ whole genome shotgun (WGS) entry which is preliminary data.</text>
</comment>
<evidence type="ECO:0000313" key="8">
    <source>
        <dbReference type="EMBL" id="KAF5391141.1"/>
    </source>
</evidence>
<dbReference type="InterPro" id="IPR001104">
    <property type="entry name" value="3-oxo-5_a-steroid_4-DH_C"/>
</dbReference>
<evidence type="ECO:0000256" key="5">
    <source>
        <dbReference type="ARBA" id="ARBA00023136"/>
    </source>
</evidence>
<feature type="domain" description="3-oxo-5-alpha-steroid 4-dehydrogenase C-terminal" evidence="7">
    <location>
        <begin position="290"/>
        <end position="333"/>
    </location>
</feature>
<dbReference type="InterPro" id="IPR039357">
    <property type="entry name" value="SRD5A/TECR"/>
</dbReference>
<proteinExistence type="inferred from homology"/>
<feature type="domain" description="3-oxo-5-alpha-steroid 4-dehydrogenase C-terminal" evidence="7">
    <location>
        <begin position="213"/>
        <end position="252"/>
    </location>
</feature>
<name>A0A8H5HX28_9AGAR</name>
<dbReference type="OrthoDB" id="5788137at2759"/>
<dbReference type="PROSITE" id="PS50244">
    <property type="entry name" value="S5A_REDUCTASE"/>
    <property type="match status" value="1"/>
</dbReference>
<evidence type="ECO:0000256" key="1">
    <source>
        <dbReference type="ARBA" id="ARBA00004141"/>
    </source>
</evidence>
<dbReference type="PANTHER" id="PTHR10556">
    <property type="entry name" value="3-OXO-5-ALPHA-STEROID 4-DEHYDROGENASE"/>
    <property type="match status" value="1"/>
</dbReference>
<reference evidence="8 9" key="1">
    <citation type="journal article" date="2020" name="ISME J.">
        <title>Uncovering the hidden diversity of litter-decomposition mechanisms in mushroom-forming fungi.</title>
        <authorList>
            <person name="Floudas D."/>
            <person name="Bentzer J."/>
            <person name="Ahren D."/>
            <person name="Johansson T."/>
            <person name="Persson P."/>
            <person name="Tunlid A."/>
        </authorList>
    </citation>
    <scope>NUCLEOTIDE SEQUENCE [LARGE SCALE GENOMIC DNA]</scope>
    <source>
        <strain evidence="8 9">CBS 406.79</strain>
    </source>
</reference>
<feature type="transmembrane region" description="Helical" evidence="6">
    <location>
        <begin position="20"/>
        <end position="43"/>
    </location>
</feature>
<accession>A0A8H5HX28</accession>
<dbReference type="Proteomes" id="UP000518752">
    <property type="component" value="Unassembled WGS sequence"/>
</dbReference>
<organism evidence="8 9">
    <name type="scientific">Collybiopsis confluens</name>
    <dbReference type="NCBI Taxonomy" id="2823264"/>
    <lineage>
        <taxon>Eukaryota</taxon>
        <taxon>Fungi</taxon>
        <taxon>Dikarya</taxon>
        <taxon>Basidiomycota</taxon>
        <taxon>Agaricomycotina</taxon>
        <taxon>Agaricomycetes</taxon>
        <taxon>Agaricomycetidae</taxon>
        <taxon>Agaricales</taxon>
        <taxon>Marasmiineae</taxon>
        <taxon>Omphalotaceae</taxon>
        <taxon>Collybiopsis</taxon>
    </lineage>
</organism>
<dbReference type="PANTHER" id="PTHR10556:SF43">
    <property type="entry name" value="STEROID 5-ALPHA-REDUCTASE DET2"/>
    <property type="match status" value="1"/>
</dbReference>
<evidence type="ECO:0000256" key="6">
    <source>
        <dbReference type="SAM" id="Phobius"/>
    </source>
</evidence>
<dbReference type="GO" id="GO:0016627">
    <property type="term" value="F:oxidoreductase activity, acting on the CH-CH group of donors"/>
    <property type="evidence" value="ECO:0007669"/>
    <property type="project" value="InterPro"/>
</dbReference>
<sequence length="333" mass="36836">MLNLAANEARIFYDASRKWFTIVSIFVCPVLLVINAPFGRFAPSGKGLFNVDGRISWIVMEIVSPIMFTLSFLSSPLSRAEPVAFGPSSAQHILAAAYLIHYANRAVISPLRTPSRSKSNIIVPLSGVAFNILNGSLMGTYLSSPAAFAYLCNPQPSFYLGLGLWVAGFVGNIIHDEILLNLRRKSNATGKISDNRKNDERRNLTNEKTATAKSISEHYAIPYGLLYKYVSYPNYLCEWAEWLGFALAASPLPFATISHAGGAIGSLLSPSAISTVIRAPSSLFEPRLTPPWIFVLNEIVLMLPRAYRGHQWYKEKFGQSYPKERKAVVPFIL</sequence>
<dbReference type="GO" id="GO:0016020">
    <property type="term" value="C:membrane"/>
    <property type="evidence" value="ECO:0007669"/>
    <property type="project" value="UniProtKB-SubCell"/>
</dbReference>
<keyword evidence="4 6" id="KW-1133">Transmembrane helix</keyword>
<gene>
    <name evidence="8" type="ORF">D9757_003006</name>
</gene>
<feature type="domain" description="3-oxo-5-alpha-steroid 4-dehydrogenase C-terminal" evidence="7">
    <location>
        <begin position="120"/>
        <end position="193"/>
    </location>
</feature>
<comment type="similarity">
    <text evidence="2">Belongs to the steroid 5-alpha reductase family.</text>
</comment>
<feature type="transmembrane region" description="Helical" evidence="6">
    <location>
        <begin position="156"/>
        <end position="175"/>
    </location>
</feature>
<evidence type="ECO:0000256" key="3">
    <source>
        <dbReference type="ARBA" id="ARBA00022692"/>
    </source>
</evidence>
<dbReference type="EMBL" id="JAACJN010000011">
    <property type="protein sequence ID" value="KAF5391141.1"/>
    <property type="molecule type" value="Genomic_DNA"/>
</dbReference>
<dbReference type="Pfam" id="PF02544">
    <property type="entry name" value="Steroid_dh"/>
    <property type="match status" value="3"/>
</dbReference>
<evidence type="ECO:0000313" key="9">
    <source>
        <dbReference type="Proteomes" id="UP000518752"/>
    </source>
</evidence>
<evidence type="ECO:0000259" key="7">
    <source>
        <dbReference type="Pfam" id="PF02544"/>
    </source>
</evidence>
<keyword evidence="3 6" id="KW-0812">Transmembrane</keyword>
<dbReference type="GO" id="GO:0006629">
    <property type="term" value="P:lipid metabolic process"/>
    <property type="evidence" value="ECO:0007669"/>
    <property type="project" value="InterPro"/>
</dbReference>
<protein>
    <recommendedName>
        <fullName evidence="7">3-oxo-5-alpha-steroid 4-dehydrogenase C-terminal domain-containing protein</fullName>
    </recommendedName>
</protein>
<evidence type="ECO:0000256" key="4">
    <source>
        <dbReference type="ARBA" id="ARBA00022989"/>
    </source>
</evidence>
<feature type="transmembrane region" description="Helical" evidence="6">
    <location>
        <begin position="55"/>
        <end position="77"/>
    </location>
</feature>
<dbReference type="AlphaFoldDB" id="A0A8H5HX28"/>
<evidence type="ECO:0000256" key="2">
    <source>
        <dbReference type="ARBA" id="ARBA00007742"/>
    </source>
</evidence>
<keyword evidence="5 6" id="KW-0472">Membrane</keyword>
<feature type="transmembrane region" description="Helical" evidence="6">
    <location>
        <begin position="121"/>
        <end position="144"/>
    </location>
</feature>
<comment type="subcellular location">
    <subcellularLocation>
        <location evidence="1">Membrane</location>
        <topology evidence="1">Multi-pass membrane protein</topology>
    </subcellularLocation>
</comment>